<keyword evidence="1" id="KW-0812">Transmembrane</keyword>
<reference evidence="2 3" key="2">
    <citation type="journal article" date="2011" name="J. Bacteriol.">
        <title>Genomes of three methylotrophs from a single niche uncover genetic and metabolic divergence of Methylophilaceae.</title>
        <authorList>
            <person name="Lapidus A."/>
            <person name="Clum A."/>
            <person name="Labutti K."/>
            <person name="Kaluzhnaya M.G."/>
            <person name="Lim S."/>
            <person name="Beck D.A."/>
            <person name="Glavina Del Rio T."/>
            <person name="Nolan M."/>
            <person name="Mavromatis K."/>
            <person name="Huntemann M."/>
            <person name="Lucas S."/>
            <person name="Lidstrom M.E."/>
            <person name="Ivanova N."/>
            <person name="Chistoserdova L."/>
        </authorList>
    </citation>
    <scope>NUCLEOTIDE SEQUENCE [LARGE SCALE GENOMIC DNA]</scope>
    <source>
        <strain evidence="2 3">301</strain>
    </source>
</reference>
<dbReference type="AlphaFoldDB" id="D7DLC5"/>
<keyword evidence="1" id="KW-0472">Membrane</keyword>
<sequence length="293" mass="32343">MIVVSLSLFASLAFGQATDVKILNAINPPTSNNIQMGDVLSRSIEVEVDAAYQLPKASLPMKGESRNGIELRDVSVQTSKGSSTTIYKITLSYQVFVSAAKPVVMQLPDEHLALIGGAKALSIDIPAWKFWYTPLVAEGIPNAKDNMQPQSKPALIDLSMHDARLWAALTLLVIGLLGLVYVNADKRWLPFMNGAFAQAHRNIKKLGHEQAANKNALMYMHQAFNKIYGANLFANELEHFLSANPKFLKMKQEIAQFFEQSNAALFASRAANAIQLQELKTLSKRLRDCERGV</sequence>
<gene>
    <name evidence="2" type="ordered locus">M301_2231</name>
</gene>
<proteinExistence type="predicted"/>
<dbReference type="EMBL" id="CP002056">
    <property type="protein sequence ID" value="ADI30596.1"/>
    <property type="molecule type" value="Genomic_DNA"/>
</dbReference>
<keyword evidence="1" id="KW-1133">Transmembrane helix</keyword>
<evidence type="ECO:0000313" key="2">
    <source>
        <dbReference type="EMBL" id="ADI30596.1"/>
    </source>
</evidence>
<evidence type="ECO:0000313" key="3">
    <source>
        <dbReference type="Proteomes" id="UP000000383"/>
    </source>
</evidence>
<accession>D7DLC5</accession>
<dbReference type="Proteomes" id="UP000000383">
    <property type="component" value="Chromosome"/>
</dbReference>
<dbReference type="HOGENOM" id="CLU_076860_0_0_4"/>
<feature type="transmembrane region" description="Helical" evidence="1">
    <location>
        <begin position="165"/>
        <end position="184"/>
    </location>
</feature>
<name>D7DLC5_METV0</name>
<dbReference type="STRING" id="666681.M301_2231"/>
<protein>
    <submittedName>
        <fullName evidence="2">MxaA protein, putative</fullName>
    </submittedName>
</protein>
<keyword evidence="3" id="KW-1185">Reference proteome</keyword>
<organism evidence="2 3">
    <name type="scientific">Methylotenera versatilis (strain 301)</name>
    <dbReference type="NCBI Taxonomy" id="666681"/>
    <lineage>
        <taxon>Bacteria</taxon>
        <taxon>Pseudomonadati</taxon>
        <taxon>Pseudomonadota</taxon>
        <taxon>Betaproteobacteria</taxon>
        <taxon>Nitrosomonadales</taxon>
        <taxon>Methylophilaceae</taxon>
        <taxon>Methylotenera</taxon>
    </lineage>
</organism>
<evidence type="ECO:0000256" key="1">
    <source>
        <dbReference type="SAM" id="Phobius"/>
    </source>
</evidence>
<reference evidence="3" key="1">
    <citation type="submission" date="2010-05" db="EMBL/GenBank/DDBJ databases">
        <title>Complete sequence of Methylotenera sp. 301.</title>
        <authorList>
            <person name="Lucas S."/>
            <person name="Copeland A."/>
            <person name="Lapidus A."/>
            <person name="Cheng J.-F."/>
            <person name="Bruce D."/>
            <person name="Goodwin L."/>
            <person name="Pitluck S."/>
            <person name="Clum A."/>
            <person name="Land M."/>
            <person name="Hauser L."/>
            <person name="Kyrpides N."/>
            <person name="Ivanova N."/>
            <person name="Chistoservova L."/>
            <person name="Kalyuzhnaya M."/>
            <person name="Woyke T."/>
        </authorList>
    </citation>
    <scope>NUCLEOTIDE SEQUENCE [LARGE SCALE GENOMIC DNA]</scope>
    <source>
        <strain evidence="3">301</strain>
    </source>
</reference>
<dbReference type="KEGG" id="meh:M301_2231"/>
<dbReference type="eggNOG" id="ENOG5030I3V">
    <property type="taxonomic scope" value="Bacteria"/>
</dbReference>